<evidence type="ECO:0000313" key="1">
    <source>
        <dbReference type="EMBL" id="GIX85091.1"/>
    </source>
</evidence>
<proteinExistence type="predicted"/>
<comment type="caution">
    <text evidence="1">The sequence shown here is derived from an EMBL/GenBank/DDBJ whole genome shotgun (WGS) entry which is preliminary data.</text>
</comment>
<name>A0AAV4NMY8_9ARAC</name>
<dbReference type="EMBL" id="BPLQ01001757">
    <property type="protein sequence ID" value="GIX85091.1"/>
    <property type="molecule type" value="Genomic_DNA"/>
</dbReference>
<reference evidence="1 2" key="1">
    <citation type="submission" date="2021-06" db="EMBL/GenBank/DDBJ databases">
        <title>Caerostris darwini draft genome.</title>
        <authorList>
            <person name="Kono N."/>
            <person name="Arakawa K."/>
        </authorList>
    </citation>
    <scope>NUCLEOTIDE SEQUENCE [LARGE SCALE GENOMIC DNA]</scope>
</reference>
<dbReference type="AlphaFoldDB" id="A0AAV4NMY8"/>
<protein>
    <submittedName>
        <fullName evidence="1">Uncharacterized protein</fullName>
    </submittedName>
</protein>
<keyword evidence="2" id="KW-1185">Reference proteome</keyword>
<evidence type="ECO:0000313" key="2">
    <source>
        <dbReference type="Proteomes" id="UP001054837"/>
    </source>
</evidence>
<sequence length="99" mass="11150">MGDFLELESRIADGSENHNNVFPPTHNKPRYWGNPYNIVLQTTLLSIPKIVTELPSSHHRCSAISKCTKEGILNWIAEAPQYKIPSRTTATPPQIRSHS</sequence>
<gene>
    <name evidence="1" type="ORF">CDAR_93981</name>
</gene>
<dbReference type="Proteomes" id="UP001054837">
    <property type="component" value="Unassembled WGS sequence"/>
</dbReference>
<organism evidence="1 2">
    <name type="scientific">Caerostris darwini</name>
    <dbReference type="NCBI Taxonomy" id="1538125"/>
    <lineage>
        <taxon>Eukaryota</taxon>
        <taxon>Metazoa</taxon>
        <taxon>Ecdysozoa</taxon>
        <taxon>Arthropoda</taxon>
        <taxon>Chelicerata</taxon>
        <taxon>Arachnida</taxon>
        <taxon>Araneae</taxon>
        <taxon>Araneomorphae</taxon>
        <taxon>Entelegynae</taxon>
        <taxon>Araneoidea</taxon>
        <taxon>Araneidae</taxon>
        <taxon>Caerostris</taxon>
    </lineage>
</organism>
<accession>A0AAV4NMY8</accession>